<dbReference type="PROSITE" id="PS50011">
    <property type="entry name" value="PROTEIN_KINASE_DOM"/>
    <property type="match status" value="1"/>
</dbReference>
<dbReference type="Pfam" id="PF00069">
    <property type="entry name" value="Pkinase"/>
    <property type="match status" value="1"/>
</dbReference>
<proteinExistence type="predicted"/>
<keyword evidence="4" id="KW-1185">Reference proteome</keyword>
<accession>A0A914PW72</accession>
<sequence length="292" mass="34545">MNILDAYTPDTTFQSFQNIYLVFELMDQRDLRHFHFHNWNKICHHQNGAPLIADIMLQLFSAIAYLHQPKLRLIHRDIKPDNIFIKQAGEGDCIVKLGDLGHARQIPPKEGQPMTMNITTCQYRAPEVMKNELYSMPIDIWSAGCVLAEILVPPNLQKPLDNALFNSDDPKIVSQMHCQLTAQTITTKFTNNRLPQWKNVEKWGEYFRYILENTLKLDPSERLKAAKIIELNPFEMLDMEKYKFQPVTDVYEEKAENFRVDWRMKIYDKLKDFNQKRMEEIQRRQNENNLQN</sequence>
<dbReference type="WBParaSite" id="PDA_v2.g2059.t1">
    <property type="protein sequence ID" value="PDA_v2.g2059.t1"/>
    <property type="gene ID" value="PDA_v2.g2059"/>
</dbReference>
<dbReference type="InterPro" id="IPR011009">
    <property type="entry name" value="Kinase-like_dom_sf"/>
</dbReference>
<evidence type="ECO:0000313" key="4">
    <source>
        <dbReference type="Proteomes" id="UP000887578"/>
    </source>
</evidence>
<protein>
    <submittedName>
        <fullName evidence="5">Protein kinase domain-containing protein</fullName>
    </submittedName>
</protein>
<dbReference type="InterPro" id="IPR000719">
    <property type="entry name" value="Prot_kinase_dom"/>
</dbReference>
<evidence type="ECO:0000313" key="5">
    <source>
        <dbReference type="WBParaSite" id="PDA_v2.g2059.t1"/>
    </source>
</evidence>
<dbReference type="InterPro" id="IPR050117">
    <property type="entry name" value="MAPK"/>
</dbReference>
<keyword evidence="2" id="KW-0067">ATP-binding</keyword>
<dbReference type="SMART" id="SM00220">
    <property type="entry name" value="S_TKc"/>
    <property type="match status" value="1"/>
</dbReference>
<dbReference type="SUPFAM" id="SSF56112">
    <property type="entry name" value="Protein kinase-like (PK-like)"/>
    <property type="match status" value="1"/>
</dbReference>
<dbReference type="GO" id="GO:0005524">
    <property type="term" value="F:ATP binding"/>
    <property type="evidence" value="ECO:0007669"/>
    <property type="project" value="UniProtKB-KW"/>
</dbReference>
<dbReference type="AlphaFoldDB" id="A0A914PW72"/>
<dbReference type="InterPro" id="IPR008271">
    <property type="entry name" value="Ser/Thr_kinase_AS"/>
</dbReference>
<dbReference type="PANTHER" id="PTHR24055">
    <property type="entry name" value="MITOGEN-ACTIVATED PROTEIN KINASE"/>
    <property type="match status" value="1"/>
</dbReference>
<dbReference type="PROSITE" id="PS00108">
    <property type="entry name" value="PROTEIN_KINASE_ST"/>
    <property type="match status" value="1"/>
</dbReference>
<organism evidence="4 5">
    <name type="scientific">Panagrolaimus davidi</name>
    <dbReference type="NCBI Taxonomy" id="227884"/>
    <lineage>
        <taxon>Eukaryota</taxon>
        <taxon>Metazoa</taxon>
        <taxon>Ecdysozoa</taxon>
        <taxon>Nematoda</taxon>
        <taxon>Chromadorea</taxon>
        <taxon>Rhabditida</taxon>
        <taxon>Tylenchina</taxon>
        <taxon>Panagrolaimomorpha</taxon>
        <taxon>Panagrolaimoidea</taxon>
        <taxon>Panagrolaimidae</taxon>
        <taxon>Panagrolaimus</taxon>
    </lineage>
</organism>
<dbReference type="Gene3D" id="1.10.510.10">
    <property type="entry name" value="Transferase(Phosphotransferase) domain 1"/>
    <property type="match status" value="1"/>
</dbReference>
<evidence type="ECO:0000256" key="2">
    <source>
        <dbReference type="ARBA" id="ARBA00022840"/>
    </source>
</evidence>
<reference evidence="5" key="1">
    <citation type="submission" date="2022-11" db="UniProtKB">
        <authorList>
            <consortium name="WormBaseParasite"/>
        </authorList>
    </citation>
    <scope>IDENTIFICATION</scope>
</reference>
<feature type="domain" description="Protein kinase" evidence="3">
    <location>
        <begin position="1"/>
        <end position="235"/>
    </location>
</feature>
<dbReference type="Proteomes" id="UP000887578">
    <property type="component" value="Unplaced"/>
</dbReference>
<dbReference type="GO" id="GO:0004672">
    <property type="term" value="F:protein kinase activity"/>
    <property type="evidence" value="ECO:0007669"/>
    <property type="project" value="InterPro"/>
</dbReference>
<evidence type="ECO:0000259" key="3">
    <source>
        <dbReference type="PROSITE" id="PS50011"/>
    </source>
</evidence>
<name>A0A914PW72_9BILA</name>
<keyword evidence="1" id="KW-0547">Nucleotide-binding</keyword>
<evidence type="ECO:0000256" key="1">
    <source>
        <dbReference type="ARBA" id="ARBA00022741"/>
    </source>
</evidence>